<accession>A0A9X2TYC9</accession>
<reference evidence="1" key="1">
    <citation type="submission" date="2022-08" db="EMBL/GenBank/DDBJ databases">
        <title>Genomic Encyclopedia of Type Strains, Phase V (KMG-V): Genome sequencing to study the core and pangenomes of soil and plant-associated prokaryotes.</title>
        <authorList>
            <person name="Whitman W."/>
        </authorList>
    </citation>
    <scope>NUCLEOTIDE SEQUENCE</scope>
    <source>
        <strain evidence="1">SP2017</strain>
    </source>
</reference>
<protein>
    <submittedName>
        <fullName evidence="1">Uncharacterized protein</fullName>
    </submittedName>
</protein>
<dbReference type="AlphaFoldDB" id="A0A9X2TYC9"/>
<evidence type="ECO:0000313" key="2">
    <source>
        <dbReference type="Proteomes" id="UP001155010"/>
    </source>
</evidence>
<proteinExistence type="predicted"/>
<dbReference type="RefSeq" id="WP_162862929.1">
    <property type="nucleotide sequence ID" value="NZ_CALTSQ010000004.1"/>
</dbReference>
<name>A0A9X2TYC9_9BACT</name>
<organism evidence="1 2">
    <name type="scientific">Salinibacter ruber</name>
    <dbReference type="NCBI Taxonomy" id="146919"/>
    <lineage>
        <taxon>Bacteria</taxon>
        <taxon>Pseudomonadati</taxon>
        <taxon>Rhodothermota</taxon>
        <taxon>Rhodothermia</taxon>
        <taxon>Rhodothermales</taxon>
        <taxon>Salinibacteraceae</taxon>
        <taxon>Salinibacter</taxon>
    </lineage>
</organism>
<sequence length="101" mass="11954">MSWNVRPLVYFDEIRWSDVPDQEDKAIDVRSPRGAFAMENQSEEMGDGIDAVEITRRIRDERYEQMKDMTPAERLEYYRKESAAAHARFVDRARNRPDEGN</sequence>
<evidence type="ECO:0000313" key="1">
    <source>
        <dbReference type="EMBL" id="MCS3950984.1"/>
    </source>
</evidence>
<gene>
    <name evidence="1" type="ORF">GGP83_000925</name>
</gene>
<dbReference type="EMBL" id="JANUBB010000003">
    <property type="protein sequence ID" value="MCS3950984.1"/>
    <property type="molecule type" value="Genomic_DNA"/>
</dbReference>
<dbReference type="Proteomes" id="UP001155010">
    <property type="component" value="Unassembled WGS sequence"/>
</dbReference>
<comment type="caution">
    <text evidence="1">The sequence shown here is derived from an EMBL/GenBank/DDBJ whole genome shotgun (WGS) entry which is preliminary data.</text>
</comment>